<dbReference type="AlphaFoldDB" id="A0A2J5HVB6"/>
<dbReference type="SUPFAM" id="SSF51735">
    <property type="entry name" value="NAD(P)-binding Rossmann-fold domains"/>
    <property type="match status" value="1"/>
</dbReference>
<dbReference type="Pfam" id="PF08240">
    <property type="entry name" value="ADH_N"/>
    <property type="match status" value="1"/>
</dbReference>
<dbReference type="Pfam" id="PF13602">
    <property type="entry name" value="ADH_zinc_N_2"/>
    <property type="match status" value="1"/>
</dbReference>
<dbReference type="SMART" id="SM00829">
    <property type="entry name" value="PKS_ER"/>
    <property type="match status" value="1"/>
</dbReference>
<evidence type="ECO:0000259" key="1">
    <source>
        <dbReference type="SMART" id="SM00829"/>
    </source>
</evidence>
<organism evidence="2 3">
    <name type="scientific">Aspergillus taichungensis</name>
    <dbReference type="NCBI Taxonomy" id="482145"/>
    <lineage>
        <taxon>Eukaryota</taxon>
        <taxon>Fungi</taxon>
        <taxon>Dikarya</taxon>
        <taxon>Ascomycota</taxon>
        <taxon>Pezizomycotina</taxon>
        <taxon>Eurotiomycetes</taxon>
        <taxon>Eurotiomycetidae</taxon>
        <taxon>Eurotiales</taxon>
        <taxon>Aspergillaceae</taxon>
        <taxon>Aspergillus</taxon>
        <taxon>Aspergillus subgen. Circumdati</taxon>
    </lineage>
</organism>
<protein>
    <submittedName>
        <fullName evidence="2">Chaperonin 10-like protein</fullName>
    </submittedName>
</protein>
<evidence type="ECO:0000313" key="2">
    <source>
        <dbReference type="EMBL" id="PLN81291.1"/>
    </source>
</evidence>
<dbReference type="Gene3D" id="3.40.50.720">
    <property type="entry name" value="NAD(P)-binding Rossmann-like Domain"/>
    <property type="match status" value="1"/>
</dbReference>
<dbReference type="CDD" id="cd05289">
    <property type="entry name" value="MDR_like_2"/>
    <property type="match status" value="1"/>
</dbReference>
<dbReference type="InterPro" id="IPR052585">
    <property type="entry name" value="Lipid_raft_assoc_Zn_ADH"/>
</dbReference>
<dbReference type="SUPFAM" id="SSF50129">
    <property type="entry name" value="GroES-like"/>
    <property type="match status" value="1"/>
</dbReference>
<feature type="domain" description="Enoyl reductase (ER)" evidence="1">
    <location>
        <begin position="44"/>
        <end position="388"/>
    </location>
</feature>
<sequence length="395" mass="42700">MKPAKPASTTMDELTFVPPTMRALYFRPASTAITDTTDLGLPRKDSDVVFDTDFMTPQPAANQYLVKVLAAAFSHDELRLSRLLNPPKSYPQIPVHNFCGTVIRTPPQDDYRPSGPRFKVGDVVFGMIGHNHDGAAADYVVVSDDEIALKPKNITSAEASSIPLPALTAWQALFKYAALDPNDSHKRHRLRVLVTNAPDSAVASQAIQLLRSPSLFPTDDNTHHYHRPWICATCSSPDQAHLISSQVDEIINAPLPLPLDFNLADTFKSRGWNPVDVVLDCAGQQIFRQAHSPSVIKDTGTILTAVDSDAGTDMPSAETTHFAKRGIFSRFVTAVPDGAALARIAELVEKRELRGCVESVIDLVQGADILSAGAAGAGGALRGGVYVFRVNVQVS</sequence>
<dbReference type="InterPro" id="IPR036291">
    <property type="entry name" value="NAD(P)-bd_dom_sf"/>
</dbReference>
<keyword evidence="3" id="KW-1185">Reference proteome</keyword>
<evidence type="ECO:0000313" key="3">
    <source>
        <dbReference type="Proteomes" id="UP000235023"/>
    </source>
</evidence>
<reference evidence="3" key="1">
    <citation type="submission" date="2017-12" db="EMBL/GenBank/DDBJ databases">
        <authorList>
            <consortium name="DOE Joint Genome Institute"/>
            <person name="Mondo S.J."/>
            <person name="Kjaerbolling I."/>
            <person name="Vesth T.C."/>
            <person name="Frisvad J.C."/>
            <person name="Nybo J.L."/>
            <person name="Theobald S."/>
            <person name="Kuo A."/>
            <person name="Bowyer P."/>
            <person name="Matsuda Y."/>
            <person name="Lyhne E.K."/>
            <person name="Kogle M.E."/>
            <person name="Clum A."/>
            <person name="Lipzen A."/>
            <person name="Salamov A."/>
            <person name="Ngan C.Y."/>
            <person name="Daum C."/>
            <person name="Chiniquy J."/>
            <person name="Barry K."/>
            <person name="LaButti K."/>
            <person name="Haridas S."/>
            <person name="Simmons B.A."/>
            <person name="Magnuson J.K."/>
            <person name="Mortensen U.H."/>
            <person name="Larsen T.O."/>
            <person name="Grigoriev I.V."/>
            <person name="Baker S.E."/>
            <person name="Andersen M.R."/>
            <person name="Nordberg H.P."/>
            <person name="Cantor M.N."/>
            <person name="Hua S.X."/>
        </authorList>
    </citation>
    <scope>NUCLEOTIDE SEQUENCE [LARGE SCALE GENOMIC DNA]</scope>
    <source>
        <strain evidence="3">IBT 19404</strain>
    </source>
</reference>
<dbReference type="InterPro" id="IPR011032">
    <property type="entry name" value="GroES-like_sf"/>
</dbReference>
<dbReference type="InterPro" id="IPR020843">
    <property type="entry name" value="ER"/>
</dbReference>
<dbReference type="InterPro" id="IPR013154">
    <property type="entry name" value="ADH-like_N"/>
</dbReference>
<name>A0A2J5HVB6_9EURO</name>
<gene>
    <name evidence="2" type="ORF">BDW42DRAFT_98591</name>
</gene>
<dbReference type="EMBL" id="KZ559538">
    <property type="protein sequence ID" value="PLN81291.1"/>
    <property type="molecule type" value="Genomic_DNA"/>
</dbReference>
<dbReference type="Proteomes" id="UP000235023">
    <property type="component" value="Unassembled WGS sequence"/>
</dbReference>
<accession>A0A2J5HVB6</accession>
<dbReference type="PANTHER" id="PTHR43482:SF1">
    <property type="entry name" value="PROTEIN AST1-RELATED"/>
    <property type="match status" value="1"/>
</dbReference>
<dbReference type="GO" id="GO:0016491">
    <property type="term" value="F:oxidoreductase activity"/>
    <property type="evidence" value="ECO:0007669"/>
    <property type="project" value="InterPro"/>
</dbReference>
<dbReference type="OrthoDB" id="414243at2759"/>
<dbReference type="Gene3D" id="3.90.180.10">
    <property type="entry name" value="Medium-chain alcohol dehydrogenases, catalytic domain"/>
    <property type="match status" value="1"/>
</dbReference>
<proteinExistence type="predicted"/>
<dbReference type="PANTHER" id="PTHR43482">
    <property type="entry name" value="PROTEIN AST1-RELATED"/>
    <property type="match status" value="1"/>
</dbReference>